<feature type="region of interest" description="Disordered" evidence="1">
    <location>
        <begin position="341"/>
        <end position="416"/>
    </location>
</feature>
<evidence type="ECO:0000313" key="3">
    <source>
        <dbReference type="Proteomes" id="UP001140453"/>
    </source>
</evidence>
<feature type="compositionally biased region" description="Low complexity" evidence="1">
    <location>
        <begin position="217"/>
        <end position="228"/>
    </location>
</feature>
<feature type="compositionally biased region" description="Basic and acidic residues" evidence="1">
    <location>
        <begin position="374"/>
        <end position="385"/>
    </location>
</feature>
<sequence length="416" mass="46153">MDDPGEWAEPWPYWKFGLKQTDLHESLHTKYNTIPSAIQDPEAFHHDVYELSTRADTLSEFEQLMEERKTLRLKELNSMLEDASFQIVGCPRLIGTDQWPLAVQLFRTRSLDSLVRYFASYLPDEHPWYRDSDSIGSGATSPASPIEYADYDGPILFDEPEEDETFYTNEPSESFSTCGTAVDMTDLADQPTRSNTIQSVDSGVSVTGRKEQKLACSSHRFSRSLSLSEPDSAHMAGNLMGSVPTLHDDEDTSQSEDSETPSTSISDVSGGNEESEGKDALMTTVVTDEDADGFLSISHVQLESMDIIDSDSPTPKAAAALSPAASATPLFETRLSPLRTRSLSSNRSHPHHAHQNHLAQLPPRNHAIARQLRRRDGSLEPERPKRVQGGRAGRGRDASPEGVRSRARARRRRAIA</sequence>
<evidence type="ECO:0000313" key="2">
    <source>
        <dbReference type="EMBL" id="KAJ4397345.1"/>
    </source>
</evidence>
<feature type="compositionally biased region" description="Polar residues" evidence="1">
    <location>
        <begin position="191"/>
        <end position="205"/>
    </location>
</feature>
<proteinExistence type="predicted"/>
<evidence type="ECO:0000256" key="1">
    <source>
        <dbReference type="SAM" id="MobiDB-lite"/>
    </source>
</evidence>
<keyword evidence="3" id="KW-1185">Reference proteome</keyword>
<dbReference type="EMBL" id="JAPEVB010000001">
    <property type="protein sequence ID" value="KAJ4397345.1"/>
    <property type="molecule type" value="Genomic_DNA"/>
</dbReference>
<organism evidence="2 3">
    <name type="scientific">Gnomoniopsis smithogilvyi</name>
    <dbReference type="NCBI Taxonomy" id="1191159"/>
    <lineage>
        <taxon>Eukaryota</taxon>
        <taxon>Fungi</taxon>
        <taxon>Dikarya</taxon>
        <taxon>Ascomycota</taxon>
        <taxon>Pezizomycotina</taxon>
        <taxon>Sordariomycetes</taxon>
        <taxon>Sordariomycetidae</taxon>
        <taxon>Diaporthales</taxon>
        <taxon>Gnomoniaceae</taxon>
        <taxon>Gnomoniopsis</taxon>
    </lineage>
</organism>
<name>A0A9W8Z457_9PEZI</name>
<dbReference type="Proteomes" id="UP001140453">
    <property type="component" value="Unassembled WGS sequence"/>
</dbReference>
<feature type="region of interest" description="Disordered" evidence="1">
    <location>
        <begin position="188"/>
        <end position="277"/>
    </location>
</feature>
<protein>
    <submittedName>
        <fullName evidence="2">Uncharacterized protein</fullName>
    </submittedName>
</protein>
<gene>
    <name evidence="2" type="ORF">N0V93_001570</name>
</gene>
<comment type="caution">
    <text evidence="2">The sequence shown here is derived from an EMBL/GenBank/DDBJ whole genome shotgun (WGS) entry which is preliminary data.</text>
</comment>
<dbReference type="AlphaFoldDB" id="A0A9W8Z457"/>
<feature type="compositionally biased region" description="Basic residues" evidence="1">
    <location>
        <begin position="405"/>
        <end position="416"/>
    </location>
</feature>
<feature type="compositionally biased region" description="Acidic residues" evidence="1">
    <location>
        <begin position="248"/>
        <end position="259"/>
    </location>
</feature>
<accession>A0A9W8Z457</accession>
<dbReference type="OrthoDB" id="4366798at2759"/>
<reference evidence="2" key="1">
    <citation type="submission" date="2022-10" db="EMBL/GenBank/DDBJ databases">
        <title>Tapping the CABI collections for fungal endophytes: first genome assemblies for Collariella, Neodidymelliopsis, Ascochyta clinopodiicola, Didymella pomorum, Didymosphaeria variabile, Neocosmospora piperis and Neocucurbitaria cava.</title>
        <authorList>
            <person name="Hill R."/>
        </authorList>
    </citation>
    <scope>NUCLEOTIDE SEQUENCE</scope>
    <source>
        <strain evidence="2">IMI 355082</strain>
    </source>
</reference>